<dbReference type="eggNOG" id="COG0135">
    <property type="taxonomic scope" value="Bacteria"/>
</dbReference>
<dbReference type="EC" id="5.3.1.24" evidence="3 9"/>
<evidence type="ECO:0000259" key="10">
    <source>
        <dbReference type="Pfam" id="PF00697"/>
    </source>
</evidence>
<dbReference type="InterPro" id="IPR011060">
    <property type="entry name" value="RibuloseP-bd_barrel"/>
</dbReference>
<dbReference type="STRING" id="167548.EU98_0047"/>
<keyword evidence="8 9" id="KW-0413">Isomerase</keyword>
<comment type="similarity">
    <text evidence="9">Belongs to the TrpF family.</text>
</comment>
<evidence type="ECO:0000256" key="2">
    <source>
        <dbReference type="ARBA" id="ARBA00004664"/>
    </source>
</evidence>
<dbReference type="EMBL" id="JNAO01000001">
    <property type="protein sequence ID" value="KGG03717.1"/>
    <property type="molecule type" value="Genomic_DNA"/>
</dbReference>
<evidence type="ECO:0000256" key="8">
    <source>
        <dbReference type="ARBA" id="ARBA00023235"/>
    </source>
</evidence>
<evidence type="ECO:0000313" key="12">
    <source>
        <dbReference type="Proteomes" id="UP000030533"/>
    </source>
</evidence>
<gene>
    <name evidence="9" type="primary">trpF</name>
    <name evidence="11" type="ORF">EU98_0047</name>
</gene>
<evidence type="ECO:0000256" key="1">
    <source>
        <dbReference type="ARBA" id="ARBA00001164"/>
    </source>
</evidence>
<keyword evidence="6 9" id="KW-0822">Tryptophan biosynthesis</keyword>
<keyword evidence="7 9" id="KW-0057">Aromatic amino acid biosynthesis</keyword>
<comment type="caution">
    <text evidence="11">The sequence shown here is derived from an EMBL/GenBank/DDBJ whole genome shotgun (WGS) entry which is preliminary data.</text>
</comment>
<dbReference type="Proteomes" id="UP000030533">
    <property type="component" value="Unassembled WGS sequence"/>
</dbReference>
<keyword evidence="5 9" id="KW-0028">Amino-acid biosynthesis</keyword>
<protein>
    <recommendedName>
        <fullName evidence="4 9">N-(5'-phosphoribosyl)anthranilate isomerase</fullName>
        <shortName evidence="9">PRAI</shortName>
        <ecNumber evidence="3 9">5.3.1.24</ecNumber>
    </recommendedName>
</protein>
<name>A0A0A2AS82_PROMR</name>
<dbReference type="PANTHER" id="PTHR42894">
    <property type="entry name" value="N-(5'-PHOSPHORIBOSYL)ANTHRANILATE ISOMERASE"/>
    <property type="match status" value="1"/>
</dbReference>
<comment type="pathway">
    <text evidence="2 9">Amino-acid biosynthesis; L-tryptophan biosynthesis; L-tryptophan from chorismate: step 3/5.</text>
</comment>
<dbReference type="InterPro" id="IPR044643">
    <property type="entry name" value="TrpF_fam"/>
</dbReference>
<dbReference type="SUPFAM" id="SSF51366">
    <property type="entry name" value="Ribulose-phoshate binding barrel"/>
    <property type="match status" value="1"/>
</dbReference>
<dbReference type="GO" id="GO:0004640">
    <property type="term" value="F:phosphoribosylanthranilate isomerase activity"/>
    <property type="evidence" value="ECO:0007669"/>
    <property type="project" value="UniProtKB-UniRule"/>
</dbReference>
<evidence type="ECO:0000256" key="3">
    <source>
        <dbReference type="ARBA" id="ARBA00012572"/>
    </source>
</evidence>
<dbReference type="Pfam" id="PF00697">
    <property type="entry name" value="PRAI"/>
    <property type="match status" value="1"/>
</dbReference>
<evidence type="ECO:0000313" key="11">
    <source>
        <dbReference type="EMBL" id="KGG03717.1"/>
    </source>
</evidence>
<comment type="catalytic activity">
    <reaction evidence="1 9">
        <text>N-(5-phospho-beta-D-ribosyl)anthranilate = 1-(2-carboxyphenylamino)-1-deoxy-D-ribulose 5-phosphate</text>
        <dbReference type="Rhea" id="RHEA:21540"/>
        <dbReference type="ChEBI" id="CHEBI:18277"/>
        <dbReference type="ChEBI" id="CHEBI:58613"/>
        <dbReference type="EC" id="5.3.1.24"/>
    </reaction>
</comment>
<reference evidence="12" key="1">
    <citation type="journal article" date="2014" name="Sci. Data">
        <title>Genomes of diverse isolates of the marine cyanobacterium Prochlorococcus.</title>
        <authorList>
            <person name="Biller S."/>
            <person name="Berube P."/>
            <person name="Thompson J."/>
            <person name="Kelly L."/>
            <person name="Roggensack S."/>
            <person name="Awad L."/>
            <person name="Roache-Johnson K."/>
            <person name="Ding H."/>
            <person name="Giovannoni S.J."/>
            <person name="Moore L.R."/>
            <person name="Chisholm S.W."/>
        </authorList>
    </citation>
    <scope>NUCLEOTIDE SEQUENCE [LARGE SCALE GENOMIC DNA]</scope>
    <source>
        <strain evidence="12">MIT 9314</strain>
    </source>
</reference>
<sequence>MQDNDMLKTNPLVKICGLTSEEQALQVAKLGANAIGIISVEESPRYISAEIKKKIFKTLEKLHPKIERVSVVQNCPIDLIIKNFLGNPSETIIQLHGDEDIDYCKKIREKIPNIGLWKAFRIKTEKDIDKIKPFEDFVDAILLDSWNEKTYGGSGKKIKSTYLKNLQFSKPWWLAGGISIEWLNEILADIKPDGLDISSSIEFSPGLKDLKKTEDLFNFLNRN</sequence>
<accession>A0A0A2AS82</accession>
<proteinExistence type="inferred from homology"/>
<feature type="domain" description="N-(5'phosphoribosyl) anthranilate isomerase (PRAI)" evidence="10">
    <location>
        <begin position="13"/>
        <end position="217"/>
    </location>
</feature>
<evidence type="ECO:0000256" key="9">
    <source>
        <dbReference type="HAMAP-Rule" id="MF_00135"/>
    </source>
</evidence>
<dbReference type="Gene3D" id="3.20.20.70">
    <property type="entry name" value="Aldolase class I"/>
    <property type="match status" value="1"/>
</dbReference>
<dbReference type="CDD" id="cd00405">
    <property type="entry name" value="PRAI"/>
    <property type="match status" value="1"/>
</dbReference>
<evidence type="ECO:0000256" key="5">
    <source>
        <dbReference type="ARBA" id="ARBA00022605"/>
    </source>
</evidence>
<dbReference type="InterPro" id="IPR001240">
    <property type="entry name" value="PRAI_dom"/>
</dbReference>
<dbReference type="AlphaFoldDB" id="A0A0A2AS82"/>
<dbReference type="HAMAP" id="MF_00135">
    <property type="entry name" value="PRAI"/>
    <property type="match status" value="1"/>
</dbReference>
<evidence type="ECO:0000256" key="7">
    <source>
        <dbReference type="ARBA" id="ARBA00023141"/>
    </source>
</evidence>
<evidence type="ECO:0000256" key="6">
    <source>
        <dbReference type="ARBA" id="ARBA00022822"/>
    </source>
</evidence>
<evidence type="ECO:0000256" key="4">
    <source>
        <dbReference type="ARBA" id="ARBA00022272"/>
    </source>
</evidence>
<dbReference type="UniPathway" id="UPA00035">
    <property type="reaction ID" value="UER00042"/>
</dbReference>
<dbReference type="PANTHER" id="PTHR42894:SF1">
    <property type="entry name" value="N-(5'-PHOSPHORIBOSYL)ANTHRANILATE ISOMERASE"/>
    <property type="match status" value="1"/>
</dbReference>
<dbReference type="GO" id="GO:0000162">
    <property type="term" value="P:L-tryptophan biosynthetic process"/>
    <property type="evidence" value="ECO:0007669"/>
    <property type="project" value="UniProtKB-UniRule"/>
</dbReference>
<dbReference type="InterPro" id="IPR013785">
    <property type="entry name" value="Aldolase_TIM"/>
</dbReference>
<organism evidence="11 12">
    <name type="scientific">Prochlorococcus marinus str. MIT 9314</name>
    <dbReference type="NCBI Taxonomy" id="167548"/>
    <lineage>
        <taxon>Bacteria</taxon>
        <taxon>Bacillati</taxon>
        <taxon>Cyanobacteriota</taxon>
        <taxon>Cyanophyceae</taxon>
        <taxon>Synechococcales</taxon>
        <taxon>Prochlorococcaceae</taxon>
        <taxon>Prochlorococcus</taxon>
    </lineage>
</organism>